<evidence type="ECO:0008006" key="4">
    <source>
        <dbReference type="Google" id="ProtNLM"/>
    </source>
</evidence>
<keyword evidence="3" id="KW-1185">Reference proteome</keyword>
<dbReference type="OrthoDB" id="8757095at2"/>
<accession>R4JZM3</accession>
<dbReference type="Proteomes" id="UP000013523">
    <property type="component" value="Chromosome"/>
</dbReference>
<gene>
    <name evidence="2" type="ORF">Clopa_0726</name>
</gene>
<dbReference type="eggNOG" id="ENOG5032UIA">
    <property type="taxonomic scope" value="Bacteria"/>
</dbReference>
<organism evidence="2 3">
    <name type="scientific">Clostridium pasteurianum BC1</name>
    <dbReference type="NCBI Taxonomy" id="86416"/>
    <lineage>
        <taxon>Bacteria</taxon>
        <taxon>Bacillati</taxon>
        <taxon>Bacillota</taxon>
        <taxon>Clostridia</taxon>
        <taxon>Eubacteriales</taxon>
        <taxon>Clostridiaceae</taxon>
        <taxon>Clostridium</taxon>
    </lineage>
</organism>
<dbReference type="InterPro" id="IPR021359">
    <property type="entry name" value="DUF2812"/>
</dbReference>
<dbReference type="EMBL" id="CP003261">
    <property type="protein sequence ID" value="AGK95763.1"/>
    <property type="molecule type" value="Genomic_DNA"/>
</dbReference>
<dbReference type="HOGENOM" id="CLU_101727_0_0_9"/>
<dbReference type="RefSeq" id="WP_015614088.1">
    <property type="nucleotide sequence ID" value="NC_021182.1"/>
</dbReference>
<keyword evidence="1" id="KW-0472">Membrane</keyword>
<keyword evidence="1" id="KW-1133">Transmembrane helix</keyword>
<name>R4JZM3_CLOPA</name>
<dbReference type="Pfam" id="PF11193">
    <property type="entry name" value="DUF2812"/>
    <property type="match status" value="1"/>
</dbReference>
<sequence length="184" mass="21606">MKHVIRKLYYDYEKEEKWLNSMASKGMALSNYSWCKYAFEDCEPGEYIYRIELLKDLPTHPNSMAYIKFMQEMGVEHVASYMRWVYFRKKASEGQFDLYSDIESRITHYKRINLLWSILALVEGIIGLSIIIMGSVNIMNGYPIGRLGIVTGIVPVMIGILFLYIDNPIRKKIKDLVKEKNIRE</sequence>
<dbReference type="STRING" id="86416.Clopa_0726"/>
<evidence type="ECO:0000313" key="2">
    <source>
        <dbReference type="EMBL" id="AGK95763.1"/>
    </source>
</evidence>
<feature type="transmembrane region" description="Helical" evidence="1">
    <location>
        <begin position="144"/>
        <end position="165"/>
    </location>
</feature>
<dbReference type="AlphaFoldDB" id="R4JZM3"/>
<proteinExistence type="predicted"/>
<evidence type="ECO:0000313" key="3">
    <source>
        <dbReference type="Proteomes" id="UP000013523"/>
    </source>
</evidence>
<evidence type="ECO:0000256" key="1">
    <source>
        <dbReference type="SAM" id="Phobius"/>
    </source>
</evidence>
<protein>
    <recommendedName>
        <fullName evidence="4">DUF2812 domain-containing protein</fullName>
    </recommendedName>
</protein>
<dbReference type="PATRIC" id="fig|86416.3.peg.714"/>
<keyword evidence="1" id="KW-0812">Transmembrane</keyword>
<feature type="transmembrane region" description="Helical" evidence="1">
    <location>
        <begin position="114"/>
        <end position="138"/>
    </location>
</feature>
<dbReference type="KEGG" id="cpas:Clopa_0726"/>
<reference evidence="2 3" key="1">
    <citation type="submission" date="2012-01" db="EMBL/GenBank/DDBJ databases">
        <title>Complete sequence of chromosome of Clostridium pasteurianum BC1.</title>
        <authorList>
            <consortium name="US DOE Joint Genome Institute"/>
            <person name="Lucas S."/>
            <person name="Han J."/>
            <person name="Lapidus A."/>
            <person name="Cheng J.-F."/>
            <person name="Goodwin L."/>
            <person name="Pitluck S."/>
            <person name="Peters L."/>
            <person name="Mikhailova N."/>
            <person name="Teshima H."/>
            <person name="Detter J.C."/>
            <person name="Han C."/>
            <person name="Tapia R."/>
            <person name="Land M."/>
            <person name="Hauser L."/>
            <person name="Kyrpides N."/>
            <person name="Ivanova N."/>
            <person name="Pagani I."/>
            <person name="Dunn J."/>
            <person name="Taghavi S."/>
            <person name="Francis A."/>
            <person name="van der Lelie D."/>
            <person name="Woyke T."/>
        </authorList>
    </citation>
    <scope>NUCLEOTIDE SEQUENCE [LARGE SCALE GENOMIC DNA]</scope>
    <source>
        <strain evidence="2 3">BC1</strain>
    </source>
</reference>